<dbReference type="PROSITE" id="PS50928">
    <property type="entry name" value="ABC_TM1"/>
    <property type="match status" value="1"/>
</dbReference>
<keyword evidence="8 10" id="KW-1133">Transmembrane helix</keyword>
<evidence type="ECO:0000256" key="8">
    <source>
        <dbReference type="ARBA" id="ARBA00022989"/>
    </source>
</evidence>
<feature type="transmembrane region" description="Helical" evidence="10">
    <location>
        <begin position="248"/>
        <end position="270"/>
    </location>
</feature>
<accession>A0A0H3AAI6</accession>
<sequence length="278" mass="29625">MLCKNSAVSAFVGQFRNGRAVVDVLAYVALMGGLLTVVVHGASQSGYVWQWYRAWRFLFVLPGDAGAEGGASAGLLLQGLGVTLQVAAGSLVLALLLAAVAVALRLSCLRTGRLVARLYVESVRNTPLLVQLFVTYFAIAPVFGLGRMASAVMALGVFEGAYMAEILRAGIAAVPQGQWEASRSLGMDEPGTYVQVILPQALRRALPPLTGQAVSLVKDSSLASAIAIHELTMQAQTIIAETFLTFEVWLLTAAIYLCVTLSLSAVARLLERRMHFDV</sequence>
<evidence type="ECO:0000256" key="4">
    <source>
        <dbReference type="ARBA" id="ARBA00022448"/>
    </source>
</evidence>
<keyword evidence="9 10" id="KW-0472">Membrane</keyword>
<feature type="transmembrane region" description="Helical" evidence="10">
    <location>
        <begin position="86"/>
        <end position="107"/>
    </location>
</feature>
<dbReference type="Proteomes" id="UP000009173">
    <property type="component" value="Chromosome"/>
</dbReference>
<keyword evidence="6 10" id="KW-0812">Transmembrane</keyword>
<evidence type="ECO:0000313" key="13">
    <source>
        <dbReference type="Proteomes" id="UP000009173"/>
    </source>
</evidence>
<dbReference type="AlphaFoldDB" id="A0A0H3AAI6"/>
<gene>
    <name evidence="12" type="ordered locus">Dvul_2288</name>
</gene>
<name>A0A0H3AAI6_NITV4</name>
<dbReference type="PANTHER" id="PTHR30614">
    <property type="entry name" value="MEMBRANE COMPONENT OF AMINO ACID ABC TRANSPORTER"/>
    <property type="match status" value="1"/>
</dbReference>
<dbReference type="InterPro" id="IPR043429">
    <property type="entry name" value="ArtM/GltK/GlnP/TcyL/YhdX-like"/>
</dbReference>
<evidence type="ECO:0000259" key="11">
    <source>
        <dbReference type="PROSITE" id="PS50928"/>
    </source>
</evidence>
<evidence type="ECO:0000256" key="6">
    <source>
        <dbReference type="ARBA" id="ARBA00022692"/>
    </source>
</evidence>
<dbReference type="EMBL" id="CP000527">
    <property type="protein sequence ID" value="ABM29304.1"/>
    <property type="molecule type" value="Genomic_DNA"/>
</dbReference>
<evidence type="ECO:0000313" key="12">
    <source>
        <dbReference type="EMBL" id="ABM29304.1"/>
    </source>
</evidence>
<dbReference type="GO" id="GO:0006865">
    <property type="term" value="P:amino acid transport"/>
    <property type="evidence" value="ECO:0007669"/>
    <property type="project" value="UniProtKB-KW"/>
</dbReference>
<proteinExistence type="inferred from homology"/>
<dbReference type="PANTHER" id="PTHR30614:SF20">
    <property type="entry name" value="GLUTAMINE TRANSPORT SYSTEM PERMEASE PROTEIN GLNP"/>
    <property type="match status" value="1"/>
</dbReference>
<dbReference type="RefSeq" id="WP_011792766.1">
    <property type="nucleotide sequence ID" value="NC_008751.1"/>
</dbReference>
<dbReference type="CDD" id="cd06261">
    <property type="entry name" value="TM_PBP2"/>
    <property type="match status" value="1"/>
</dbReference>
<reference evidence="13" key="1">
    <citation type="journal article" date="2009" name="Environ. Microbiol.">
        <title>Contribution of mobile genetic elements to Desulfovibrio vulgaris genome plasticity.</title>
        <authorList>
            <person name="Walker C.B."/>
            <person name="Stolyar S."/>
            <person name="Chivian D."/>
            <person name="Pinel N."/>
            <person name="Gabster J.A."/>
            <person name="Dehal P.S."/>
            <person name="He Z."/>
            <person name="Yang Z.K."/>
            <person name="Yen H.C."/>
            <person name="Zhou J."/>
            <person name="Wall J.D."/>
            <person name="Hazen T.C."/>
            <person name="Arkin A.P."/>
            <person name="Stahl D.A."/>
        </authorList>
    </citation>
    <scope>NUCLEOTIDE SEQUENCE [LARGE SCALE GENOMIC DNA]</scope>
    <source>
        <strain evidence="13">DP4</strain>
    </source>
</reference>
<dbReference type="Gene3D" id="1.10.3720.10">
    <property type="entry name" value="MetI-like"/>
    <property type="match status" value="1"/>
</dbReference>
<comment type="subcellular location">
    <subcellularLocation>
        <location evidence="2">Cell inner membrane</location>
        <topology evidence="2">Multi-pass membrane protein</topology>
    </subcellularLocation>
    <subcellularLocation>
        <location evidence="10">Cell membrane</location>
        <topology evidence="10">Multi-pass membrane protein</topology>
    </subcellularLocation>
</comment>
<feature type="domain" description="ABC transmembrane type-1" evidence="11">
    <location>
        <begin position="80"/>
        <end position="267"/>
    </location>
</feature>
<keyword evidence="4 10" id="KW-0813">Transport</keyword>
<dbReference type="SUPFAM" id="SSF161098">
    <property type="entry name" value="MetI-like"/>
    <property type="match status" value="1"/>
</dbReference>
<comment type="function">
    <text evidence="1">Part of the binding-protein-dependent transport system for glutamine; probably responsible for the translocation of the substrate across the membrane.</text>
</comment>
<comment type="similarity">
    <text evidence="3">Belongs to the binding-protein-dependent transport system permease family. HisMQ subfamily.</text>
</comment>
<dbReference type="Pfam" id="PF00528">
    <property type="entry name" value="BPD_transp_1"/>
    <property type="match status" value="1"/>
</dbReference>
<evidence type="ECO:0000256" key="7">
    <source>
        <dbReference type="ARBA" id="ARBA00022970"/>
    </source>
</evidence>
<protein>
    <submittedName>
        <fullName evidence="12">Amino acid ABC transporter membrane protein 1, PAAT family</fullName>
    </submittedName>
</protein>
<keyword evidence="5" id="KW-1003">Cell membrane</keyword>
<dbReference type="InterPro" id="IPR035906">
    <property type="entry name" value="MetI-like_sf"/>
</dbReference>
<evidence type="ECO:0000256" key="2">
    <source>
        <dbReference type="ARBA" id="ARBA00004429"/>
    </source>
</evidence>
<evidence type="ECO:0000256" key="3">
    <source>
        <dbReference type="ARBA" id="ARBA00010072"/>
    </source>
</evidence>
<evidence type="ECO:0000256" key="9">
    <source>
        <dbReference type="ARBA" id="ARBA00023136"/>
    </source>
</evidence>
<dbReference type="GO" id="GO:0022857">
    <property type="term" value="F:transmembrane transporter activity"/>
    <property type="evidence" value="ECO:0007669"/>
    <property type="project" value="InterPro"/>
</dbReference>
<dbReference type="GO" id="GO:0043190">
    <property type="term" value="C:ATP-binding cassette (ABC) transporter complex"/>
    <property type="evidence" value="ECO:0007669"/>
    <property type="project" value="InterPro"/>
</dbReference>
<feature type="transmembrane region" description="Helical" evidence="10">
    <location>
        <begin position="128"/>
        <end position="149"/>
    </location>
</feature>
<dbReference type="KEGG" id="dvl:Dvul_2288"/>
<dbReference type="InterPro" id="IPR010065">
    <property type="entry name" value="AA_ABC_transptr_permease_3TM"/>
</dbReference>
<dbReference type="InterPro" id="IPR000515">
    <property type="entry name" value="MetI-like"/>
</dbReference>
<dbReference type="NCBIfam" id="TIGR01726">
    <property type="entry name" value="HEQRo_perm_3TM"/>
    <property type="match status" value="1"/>
</dbReference>
<evidence type="ECO:0000256" key="10">
    <source>
        <dbReference type="RuleBase" id="RU363032"/>
    </source>
</evidence>
<evidence type="ECO:0000256" key="1">
    <source>
        <dbReference type="ARBA" id="ARBA00003159"/>
    </source>
</evidence>
<feature type="transmembrane region" description="Helical" evidence="10">
    <location>
        <begin position="20"/>
        <end position="42"/>
    </location>
</feature>
<evidence type="ECO:0000256" key="5">
    <source>
        <dbReference type="ARBA" id="ARBA00022475"/>
    </source>
</evidence>
<organism evidence="12 13">
    <name type="scientific">Nitratidesulfovibrio vulgaris (strain DP4)</name>
    <name type="common">Desulfovibrio vulgaris</name>
    <dbReference type="NCBI Taxonomy" id="391774"/>
    <lineage>
        <taxon>Bacteria</taxon>
        <taxon>Pseudomonadati</taxon>
        <taxon>Thermodesulfobacteriota</taxon>
        <taxon>Desulfovibrionia</taxon>
        <taxon>Desulfovibrionales</taxon>
        <taxon>Desulfovibrionaceae</taxon>
        <taxon>Nitratidesulfovibrio</taxon>
    </lineage>
</organism>
<dbReference type="HOGENOM" id="CLU_019602_1_2_7"/>
<keyword evidence="7" id="KW-0029">Amino-acid transport</keyword>